<protein>
    <recommendedName>
        <fullName evidence="1">Ubiquitin-like domain-containing protein</fullName>
    </recommendedName>
</protein>
<reference evidence="3" key="1">
    <citation type="journal article" date="2014" name="Proc. Natl. Acad. Sci. U.S.A.">
        <title>Extensive sampling of basidiomycete genomes demonstrates inadequacy of the white-rot/brown-rot paradigm for wood decay fungi.</title>
        <authorList>
            <person name="Riley R."/>
            <person name="Salamov A.A."/>
            <person name="Brown D.W."/>
            <person name="Nagy L.G."/>
            <person name="Floudas D."/>
            <person name="Held B.W."/>
            <person name="Levasseur A."/>
            <person name="Lombard V."/>
            <person name="Morin E."/>
            <person name="Otillar R."/>
            <person name="Lindquist E.A."/>
            <person name="Sun H."/>
            <person name="LaButti K.M."/>
            <person name="Schmutz J."/>
            <person name="Jabbour D."/>
            <person name="Luo H."/>
            <person name="Baker S.E."/>
            <person name="Pisabarro A.G."/>
            <person name="Walton J.D."/>
            <person name="Blanchette R.A."/>
            <person name="Henrissat B."/>
            <person name="Martin F."/>
            <person name="Cullen D."/>
            <person name="Hibbett D.S."/>
            <person name="Grigoriev I.V."/>
        </authorList>
    </citation>
    <scope>NUCLEOTIDE SEQUENCE [LARGE SCALE GENOMIC DNA]</scope>
    <source>
        <strain evidence="3">MUCL 33604</strain>
    </source>
</reference>
<dbReference type="HOGENOM" id="CLU_741985_0_0_1"/>
<evidence type="ECO:0000313" key="3">
    <source>
        <dbReference type="Proteomes" id="UP000027265"/>
    </source>
</evidence>
<evidence type="ECO:0000259" key="1">
    <source>
        <dbReference type="Pfam" id="PF22893"/>
    </source>
</evidence>
<dbReference type="AlphaFoldDB" id="A0A067P9X1"/>
<organism evidence="2 3">
    <name type="scientific">Jaapia argillacea MUCL 33604</name>
    <dbReference type="NCBI Taxonomy" id="933084"/>
    <lineage>
        <taxon>Eukaryota</taxon>
        <taxon>Fungi</taxon>
        <taxon>Dikarya</taxon>
        <taxon>Basidiomycota</taxon>
        <taxon>Agaricomycotina</taxon>
        <taxon>Agaricomycetes</taxon>
        <taxon>Agaricomycetidae</taxon>
        <taxon>Jaapiales</taxon>
        <taxon>Jaapiaceae</taxon>
        <taxon>Jaapia</taxon>
    </lineage>
</organism>
<name>A0A067P9X1_9AGAM</name>
<evidence type="ECO:0000313" key="2">
    <source>
        <dbReference type="EMBL" id="KDQ51549.1"/>
    </source>
</evidence>
<dbReference type="Pfam" id="PF22893">
    <property type="entry name" value="ULD_2"/>
    <property type="match status" value="1"/>
</dbReference>
<dbReference type="OrthoDB" id="3271094at2759"/>
<dbReference type="EMBL" id="KL197747">
    <property type="protein sequence ID" value="KDQ51549.1"/>
    <property type="molecule type" value="Genomic_DNA"/>
</dbReference>
<sequence>MFPITFSSFGDIVAAAQLAVAIANALSESSGSSYEYQCLIEELRSFSRALNAAHGVVQNITLSRDVLNGIDAEVTVTRSIMTKFEDKIQGYKKALDRGGSGSSWRKIGWGLFKKQEIVELRTKLAAHRQNIILLLTLGNTLSDGVVQEFLNEARQNHMSIKVKLNEIYTAIQQPSPSIGYSRHNTVQLEDVLGSTMILPMELCSTWAKFDSVIKTRFRGRAGQQYVEGGAYEISAEGKGTINSREWELLVRRGMVLEMSIVMEGSGAQSRPCPRCRAPSRTVKIGDWDECQYCNGRYQVVFADLSPTEIFSPIHDQDVSQLSPEAAMSLLTEISLFRRIQVTCCAPDLFKSMRALYESMCAIKRLAEMDEVHS</sequence>
<gene>
    <name evidence="2" type="ORF">JAAARDRAFT_211010</name>
</gene>
<dbReference type="PANTHER" id="PTHR38886">
    <property type="entry name" value="SESA DOMAIN-CONTAINING PROTEIN"/>
    <property type="match status" value="1"/>
</dbReference>
<feature type="domain" description="Ubiquitin-like" evidence="1">
    <location>
        <begin position="183"/>
        <end position="262"/>
    </location>
</feature>
<dbReference type="PANTHER" id="PTHR38886:SF1">
    <property type="entry name" value="NACHT-NTPASE AND P-LOOP NTPASES N-TERMINAL DOMAIN-CONTAINING PROTEIN"/>
    <property type="match status" value="1"/>
</dbReference>
<dbReference type="InParanoid" id="A0A067P9X1"/>
<accession>A0A067P9X1</accession>
<dbReference type="Proteomes" id="UP000027265">
    <property type="component" value="Unassembled WGS sequence"/>
</dbReference>
<proteinExistence type="predicted"/>
<dbReference type="InterPro" id="IPR054464">
    <property type="entry name" value="ULD_fung"/>
</dbReference>
<keyword evidence="3" id="KW-1185">Reference proteome</keyword>